<sequence length="1267" mass="141023">MDPGDYYSSPATPAVPVQVPSPRQHPSDAAGHDQALFVGSPEQIQPLDASLHSFMSTPHPSSAWINTDQSRPSFQRSVSSSIPASRRGDTVARVQELASSFLRRSHLDQRTPEREWTVFGQLMEDEARMRASTPRTPGTVRSTKPNTPRAGNEGVPSYFDRSPSAVASDRDRSADRPPGATEHRVGSPLGGAPDCVTEESYDEEEHDDSDTETEYSARDASVSASAGTARGRWYSLPKIPRMPSLTPVQRNILKCCIAYFIGSLFTFSPYLSGFIADITSDDPGDRTPSPSGHMVATVAVYFNPAKTLGGMIEADVFCLMGLLFATVVSLSSMSVYWFFELQPGWEWLADSLVILMIGLGMSIVAWMKVWMAKPTFNTACSMTAIILFVVVIKEGGLQTLMQVSFIVIVGSLISNVVCLLIWPQRATKNLQNNMTQTLDSFSTLLGMLTQTFLLEEPHGFSADRLQRAVSNHQASFTSLKKSLDEARSERFFGGPGRVGDEAQLRGSSGQAYQDAIDSLNRLGQHLNGLRSGISLQHEIIKGYKEGKIALRNATARVRPDEFSASNGKGKVVDPNCLSPPMQDDEAALLQAAATAFGDLMDDLGPPLKALSMACTSTLKRLREAFVHPRDNTDTTTMRPADFHALSETAERALFTFESTSNHAVVRLYRSGNISGFDSRASIASLTSDNQVLSGDESENVFLVYFYIFTLQEFARELISLVDAMGRVCSIERANAAHNGLWGRFKDAMLLSCGSRSAIRRTTREKRSRSIRKRLSALFVNQQPHHAVSFPKVTPHAPNTIQTPARENLTFIGRVKQSLWALGARLKQQDMKYAFKTGMATAILAAPAFFEVTRPIFVEYRGEWALISFFVVISPTIGAASLTICGTLFGAATAFVVWSLFPENPWVLSIFGFFYSIPCFYYIIAKPQYATSARFVLLTYNLTCLFCYNLRQKDVAVFDIAFHRAVAVTVGVVWAAIVSRYWWPAEARRELSRALGEFCLNMGWLYTRLVAFNSFSDHDIQLQTIEEEPSPTEETRLLRVNPALSHSIQHFMAMELHLQIKLIELQGLLSQTQHEPRLKGPFPVALYRSILTSLQTILDRLHSMRCVTSREEWHTTVRRDFIIPVNKERREMVGNVILYFSTLAAAFRLKSPLPPYLPPAENSRQRLVRTAPTFDLHKYQTETCRADHTKLAVCAQVDAIRKLEVVRSREVKGSRHLLFFAYALTMKAVIQELDYLGRTLQDAFGVIGQSREAFEALFEDRPDATTAV</sequence>
<feature type="transmembrane region" description="Helical" evidence="6">
    <location>
        <begin position="316"/>
        <end position="339"/>
    </location>
</feature>
<evidence type="ECO:0000313" key="10">
    <source>
        <dbReference type="Proteomes" id="UP001215151"/>
    </source>
</evidence>
<feature type="compositionally biased region" description="Polar residues" evidence="5">
    <location>
        <begin position="53"/>
        <end position="68"/>
    </location>
</feature>
<feature type="compositionally biased region" description="Acidic residues" evidence="5">
    <location>
        <begin position="196"/>
        <end position="213"/>
    </location>
</feature>
<feature type="compositionally biased region" description="Low complexity" evidence="5">
    <location>
        <begin position="69"/>
        <end position="81"/>
    </location>
</feature>
<dbReference type="GO" id="GO:0016020">
    <property type="term" value="C:membrane"/>
    <property type="evidence" value="ECO:0007669"/>
    <property type="project" value="UniProtKB-SubCell"/>
</dbReference>
<feature type="region of interest" description="Disordered" evidence="5">
    <location>
        <begin position="128"/>
        <end position="223"/>
    </location>
</feature>
<keyword evidence="4 6" id="KW-0472">Membrane</keyword>
<evidence type="ECO:0000259" key="7">
    <source>
        <dbReference type="Pfam" id="PF10334"/>
    </source>
</evidence>
<dbReference type="Proteomes" id="UP001215151">
    <property type="component" value="Unassembled WGS sequence"/>
</dbReference>
<dbReference type="InterPro" id="IPR052430">
    <property type="entry name" value="IVT-Associated"/>
</dbReference>
<evidence type="ECO:0000256" key="1">
    <source>
        <dbReference type="ARBA" id="ARBA00004141"/>
    </source>
</evidence>
<feature type="domain" description="DUF2421" evidence="7">
    <location>
        <begin position="1048"/>
        <end position="1157"/>
    </location>
</feature>
<proteinExistence type="predicted"/>
<evidence type="ECO:0008006" key="11">
    <source>
        <dbReference type="Google" id="ProtNLM"/>
    </source>
</evidence>
<evidence type="ECO:0000256" key="4">
    <source>
        <dbReference type="ARBA" id="ARBA00023136"/>
    </source>
</evidence>
<organism evidence="9 10">
    <name type="scientific">Trametes cubensis</name>
    <dbReference type="NCBI Taxonomy" id="1111947"/>
    <lineage>
        <taxon>Eukaryota</taxon>
        <taxon>Fungi</taxon>
        <taxon>Dikarya</taxon>
        <taxon>Basidiomycota</taxon>
        <taxon>Agaricomycotina</taxon>
        <taxon>Agaricomycetes</taxon>
        <taxon>Polyporales</taxon>
        <taxon>Polyporaceae</taxon>
        <taxon>Trametes</taxon>
    </lineage>
</organism>
<name>A0AAD7TV17_9APHY</name>
<protein>
    <recommendedName>
        <fullName evidence="11">DUF2421 domain-containing protein</fullName>
    </recommendedName>
</protein>
<evidence type="ECO:0000256" key="3">
    <source>
        <dbReference type="ARBA" id="ARBA00022989"/>
    </source>
</evidence>
<feature type="transmembrane region" description="Helical" evidence="6">
    <location>
        <begin position="257"/>
        <end position="276"/>
    </location>
</feature>
<feature type="transmembrane region" description="Helical" evidence="6">
    <location>
        <begin position="404"/>
        <end position="422"/>
    </location>
</feature>
<reference evidence="9" key="1">
    <citation type="submission" date="2022-11" db="EMBL/GenBank/DDBJ databases">
        <title>Genome Sequence of Cubamyces cubensis.</title>
        <authorList>
            <person name="Buettner E."/>
        </authorList>
    </citation>
    <scope>NUCLEOTIDE SEQUENCE</scope>
    <source>
        <strain evidence="9">MPL-01</strain>
    </source>
</reference>
<accession>A0AAD7TV17</accession>
<feature type="transmembrane region" description="Helical" evidence="6">
    <location>
        <begin position="961"/>
        <end position="982"/>
    </location>
</feature>
<feature type="transmembrane region" description="Helical" evidence="6">
    <location>
        <begin position="374"/>
        <end position="392"/>
    </location>
</feature>
<dbReference type="InterPro" id="IPR023244">
    <property type="entry name" value="Brefeldin_A-sensitivity_4"/>
</dbReference>
<feature type="compositionally biased region" description="Polar residues" evidence="5">
    <location>
        <begin position="133"/>
        <end position="146"/>
    </location>
</feature>
<dbReference type="InterPro" id="IPR018820">
    <property type="entry name" value="BRE4-related_DUF2421"/>
</dbReference>
<comment type="caution">
    <text evidence="9">The sequence shown here is derived from an EMBL/GenBank/DDBJ whole genome shotgun (WGS) entry which is preliminary data.</text>
</comment>
<evidence type="ECO:0000313" key="9">
    <source>
        <dbReference type="EMBL" id="KAJ8483192.1"/>
    </source>
</evidence>
<dbReference type="EMBL" id="JAPEVG010000098">
    <property type="protein sequence ID" value="KAJ8483192.1"/>
    <property type="molecule type" value="Genomic_DNA"/>
</dbReference>
<dbReference type="PRINTS" id="PR02047">
    <property type="entry name" value="BREFELDNASP4"/>
</dbReference>
<keyword evidence="10" id="KW-1185">Reference proteome</keyword>
<dbReference type="PANTHER" id="PTHR47804:SF1">
    <property type="entry name" value="DUF2421 DOMAIN-CONTAINING PROTEIN"/>
    <property type="match status" value="1"/>
</dbReference>
<keyword evidence="2 6" id="KW-0812">Transmembrane</keyword>
<evidence type="ECO:0000256" key="6">
    <source>
        <dbReference type="SAM" id="Phobius"/>
    </source>
</evidence>
<feature type="compositionally biased region" description="Basic and acidic residues" evidence="5">
    <location>
        <begin position="168"/>
        <end position="185"/>
    </location>
</feature>
<dbReference type="Pfam" id="PF10334">
    <property type="entry name" value="BRE4"/>
    <property type="match status" value="1"/>
</dbReference>
<dbReference type="AlphaFoldDB" id="A0AAD7TV17"/>
<evidence type="ECO:0000259" key="8">
    <source>
        <dbReference type="Pfam" id="PF13515"/>
    </source>
</evidence>
<dbReference type="PANTHER" id="PTHR47804">
    <property type="entry name" value="60S RIBOSOMAL PROTEIN L19"/>
    <property type="match status" value="1"/>
</dbReference>
<feature type="region of interest" description="Disordered" evidence="5">
    <location>
        <begin position="1"/>
        <end position="91"/>
    </location>
</feature>
<evidence type="ECO:0000256" key="5">
    <source>
        <dbReference type="SAM" id="MobiDB-lite"/>
    </source>
</evidence>
<feature type="transmembrane region" description="Helical" evidence="6">
    <location>
        <begin position="864"/>
        <end position="897"/>
    </location>
</feature>
<comment type="subcellular location">
    <subcellularLocation>
        <location evidence="1">Membrane</location>
        <topology evidence="1">Multi-pass membrane protein</topology>
    </subcellularLocation>
</comment>
<evidence type="ECO:0000256" key="2">
    <source>
        <dbReference type="ARBA" id="ARBA00022692"/>
    </source>
</evidence>
<gene>
    <name evidence="9" type="ORF">ONZ51_g4872</name>
</gene>
<keyword evidence="3 6" id="KW-1133">Transmembrane helix</keyword>
<feature type="domain" description="Integral membrane bound transporter" evidence="8">
    <location>
        <begin position="859"/>
        <end position="977"/>
    </location>
</feature>
<feature type="transmembrane region" description="Helical" evidence="6">
    <location>
        <begin position="345"/>
        <end position="367"/>
    </location>
</feature>
<dbReference type="Pfam" id="PF13515">
    <property type="entry name" value="FUSC_2"/>
    <property type="match status" value="1"/>
</dbReference>
<feature type="transmembrane region" description="Helical" evidence="6">
    <location>
        <begin position="904"/>
        <end position="924"/>
    </location>
</feature>
<dbReference type="InterPro" id="IPR049453">
    <property type="entry name" value="Memb_transporter_dom"/>
</dbReference>